<dbReference type="AlphaFoldDB" id="A0A0M6YKZ1"/>
<dbReference type="RefSeq" id="WP_055085770.1">
    <property type="nucleotide sequence ID" value="NZ_CXSU01000012.1"/>
</dbReference>
<dbReference type="STRING" id="420998.JDO7802_02358"/>
<proteinExistence type="predicted"/>
<dbReference type="InterPro" id="IPR046513">
    <property type="entry name" value="DUF6691"/>
</dbReference>
<evidence type="ECO:0000313" key="3">
    <source>
        <dbReference type="Proteomes" id="UP000049222"/>
    </source>
</evidence>
<keyword evidence="1" id="KW-0812">Transmembrane</keyword>
<dbReference type="Pfam" id="PF20398">
    <property type="entry name" value="DUF6691"/>
    <property type="match status" value="1"/>
</dbReference>
<feature type="transmembrane region" description="Helical" evidence="1">
    <location>
        <begin position="112"/>
        <end position="130"/>
    </location>
</feature>
<dbReference type="OrthoDB" id="9790409at2"/>
<dbReference type="EMBL" id="CXSU01000012">
    <property type="protein sequence ID" value="CTQ50335.1"/>
    <property type="molecule type" value="Genomic_DNA"/>
</dbReference>
<protein>
    <submittedName>
        <fullName evidence="2">Putative transporter component</fullName>
    </submittedName>
</protein>
<dbReference type="Proteomes" id="UP000049222">
    <property type="component" value="Unassembled WGS sequence"/>
</dbReference>
<sequence>MRLIVSYFVGLVFGIGISLSGMANPAKVLNFFDVFGTWDPSLAFVMGGALIVTFVGYRYVLRRPGPMLEARFMLPTKTDLDARLIGGSALFGVGWGIAGFCPGGALPALGTLMPDVFVFVASVAAGIWIARALQTFTPAPAA</sequence>
<gene>
    <name evidence="2" type="ORF">JDO7802_02358</name>
</gene>
<feature type="transmembrane region" description="Helical" evidence="1">
    <location>
        <begin position="41"/>
        <end position="61"/>
    </location>
</feature>
<feature type="transmembrane region" description="Helical" evidence="1">
    <location>
        <begin position="82"/>
        <end position="106"/>
    </location>
</feature>
<organism evidence="2 3">
    <name type="scientific">Jannaschia donghaensis</name>
    <dbReference type="NCBI Taxonomy" id="420998"/>
    <lineage>
        <taxon>Bacteria</taxon>
        <taxon>Pseudomonadati</taxon>
        <taxon>Pseudomonadota</taxon>
        <taxon>Alphaproteobacteria</taxon>
        <taxon>Rhodobacterales</taxon>
        <taxon>Roseobacteraceae</taxon>
        <taxon>Jannaschia</taxon>
    </lineage>
</organism>
<keyword evidence="1" id="KW-1133">Transmembrane helix</keyword>
<keyword evidence="1" id="KW-0472">Membrane</keyword>
<evidence type="ECO:0000313" key="2">
    <source>
        <dbReference type="EMBL" id="CTQ50335.1"/>
    </source>
</evidence>
<name>A0A0M6YKZ1_9RHOB</name>
<accession>A0A0M6YKZ1</accession>
<evidence type="ECO:0000256" key="1">
    <source>
        <dbReference type="SAM" id="Phobius"/>
    </source>
</evidence>
<keyword evidence="3" id="KW-1185">Reference proteome</keyword>
<reference evidence="2 3" key="1">
    <citation type="submission" date="2015-07" db="EMBL/GenBank/DDBJ databases">
        <authorList>
            <person name="Noorani M."/>
        </authorList>
    </citation>
    <scope>NUCLEOTIDE SEQUENCE [LARGE SCALE GENOMIC DNA]</scope>
    <source>
        <strain evidence="2 3">CECT 7802</strain>
    </source>
</reference>